<name>A0A9P3GFJ0_9APHY</name>
<reference evidence="2 3" key="1">
    <citation type="submission" date="2021-08" db="EMBL/GenBank/DDBJ databases">
        <title>Draft Genome Sequence of Phanerochaete sordida strain YK-624.</title>
        <authorList>
            <person name="Mori T."/>
            <person name="Dohra H."/>
            <person name="Suzuki T."/>
            <person name="Kawagishi H."/>
            <person name="Hirai H."/>
        </authorList>
    </citation>
    <scope>NUCLEOTIDE SEQUENCE [LARGE SCALE GENOMIC DNA]</scope>
    <source>
        <strain evidence="2 3">YK-624</strain>
    </source>
</reference>
<evidence type="ECO:0000256" key="1">
    <source>
        <dbReference type="SAM" id="MobiDB-lite"/>
    </source>
</evidence>
<dbReference type="AlphaFoldDB" id="A0A9P3GFJ0"/>
<dbReference type="EMBL" id="BPQB01000036">
    <property type="protein sequence ID" value="GJE93935.1"/>
    <property type="molecule type" value="Genomic_DNA"/>
</dbReference>
<keyword evidence="3" id="KW-1185">Reference proteome</keyword>
<organism evidence="2 3">
    <name type="scientific">Phanerochaete sordida</name>
    <dbReference type="NCBI Taxonomy" id="48140"/>
    <lineage>
        <taxon>Eukaryota</taxon>
        <taxon>Fungi</taxon>
        <taxon>Dikarya</taxon>
        <taxon>Basidiomycota</taxon>
        <taxon>Agaricomycotina</taxon>
        <taxon>Agaricomycetes</taxon>
        <taxon>Polyporales</taxon>
        <taxon>Phanerochaetaceae</taxon>
        <taxon>Phanerochaete</taxon>
    </lineage>
</organism>
<protein>
    <submittedName>
        <fullName evidence="2">Uncharacterized protein</fullName>
    </submittedName>
</protein>
<dbReference type="Proteomes" id="UP000703269">
    <property type="component" value="Unassembled WGS sequence"/>
</dbReference>
<gene>
    <name evidence="2" type="ORF">PsYK624_101000</name>
</gene>
<feature type="region of interest" description="Disordered" evidence="1">
    <location>
        <begin position="93"/>
        <end position="119"/>
    </location>
</feature>
<comment type="caution">
    <text evidence="2">The sequence shown here is derived from an EMBL/GenBank/DDBJ whole genome shotgun (WGS) entry which is preliminary data.</text>
</comment>
<proteinExistence type="predicted"/>
<feature type="region of interest" description="Disordered" evidence="1">
    <location>
        <begin position="35"/>
        <end position="57"/>
    </location>
</feature>
<accession>A0A9P3GFJ0</accession>
<feature type="compositionally biased region" description="Basic and acidic residues" evidence="1">
    <location>
        <begin position="42"/>
        <end position="51"/>
    </location>
</feature>
<sequence length="119" mass="13094">MPEGRVEPRFLSGTCFNGCAECGAAQIHRFQAFNESSSSMRVRTDEHDRTRARGRWQKARCFSSARTASGAVSKTLQRSGTHQAGARERCDVLPDGHAAHGGRNEVEGLAGRRHELEAR</sequence>
<evidence type="ECO:0000313" key="3">
    <source>
        <dbReference type="Proteomes" id="UP000703269"/>
    </source>
</evidence>
<evidence type="ECO:0000313" key="2">
    <source>
        <dbReference type="EMBL" id="GJE93935.1"/>
    </source>
</evidence>